<dbReference type="RefSeq" id="WP_090312389.1">
    <property type="nucleotide sequence ID" value="NZ_FNZE01000012.1"/>
</dbReference>
<evidence type="ECO:0000313" key="6">
    <source>
        <dbReference type="EMBL" id="SEJ62320.1"/>
    </source>
</evidence>
<reference evidence="7" key="1">
    <citation type="submission" date="2016-10" db="EMBL/GenBank/DDBJ databases">
        <authorList>
            <person name="Varghese N."/>
            <person name="Submissions S."/>
        </authorList>
    </citation>
    <scope>NUCLEOTIDE SEQUENCE [LARGE SCALE GENOMIC DNA]</scope>
    <source>
        <strain evidence="7">LMG 25967</strain>
    </source>
</reference>
<dbReference type="Gene3D" id="3.40.190.10">
    <property type="entry name" value="Periplasmic binding protein-like II"/>
    <property type="match status" value="2"/>
</dbReference>
<dbReference type="Proteomes" id="UP000242930">
    <property type="component" value="Unassembled WGS sequence"/>
</dbReference>
<organism evidence="6 7">
    <name type="scientific">Pseudomonas linyingensis</name>
    <dbReference type="NCBI Taxonomy" id="915471"/>
    <lineage>
        <taxon>Bacteria</taxon>
        <taxon>Pseudomonadati</taxon>
        <taxon>Pseudomonadota</taxon>
        <taxon>Gammaproteobacteria</taxon>
        <taxon>Pseudomonadales</taxon>
        <taxon>Pseudomonadaceae</taxon>
        <taxon>Pseudomonas</taxon>
    </lineage>
</organism>
<evidence type="ECO:0000256" key="3">
    <source>
        <dbReference type="ARBA" id="ARBA00023125"/>
    </source>
</evidence>
<dbReference type="Pfam" id="PF03466">
    <property type="entry name" value="LysR_substrate"/>
    <property type="match status" value="1"/>
</dbReference>
<dbReference type="EMBL" id="FNZE01000012">
    <property type="protein sequence ID" value="SEJ62320.1"/>
    <property type="molecule type" value="Genomic_DNA"/>
</dbReference>
<protein>
    <submittedName>
        <fullName evidence="6">DNA-binding transcriptional regulator, LysR family</fullName>
    </submittedName>
</protein>
<feature type="domain" description="HTH lysR-type" evidence="5">
    <location>
        <begin position="9"/>
        <end position="66"/>
    </location>
</feature>
<keyword evidence="3 6" id="KW-0238">DNA-binding</keyword>
<keyword evidence="7" id="KW-1185">Reference proteome</keyword>
<dbReference type="PRINTS" id="PR00039">
    <property type="entry name" value="HTHLYSR"/>
</dbReference>
<dbReference type="GO" id="GO:0043565">
    <property type="term" value="F:sequence-specific DNA binding"/>
    <property type="evidence" value="ECO:0007669"/>
    <property type="project" value="TreeGrafter"/>
</dbReference>
<dbReference type="CDD" id="cd08432">
    <property type="entry name" value="PBP2_GcdR_TrpI_HvrB_AmpR_like"/>
    <property type="match status" value="1"/>
</dbReference>
<dbReference type="PANTHER" id="PTHR30537:SF79">
    <property type="entry name" value="TRANSCRIPTIONAL REGULATOR-RELATED"/>
    <property type="match status" value="1"/>
</dbReference>
<dbReference type="GO" id="GO:0003700">
    <property type="term" value="F:DNA-binding transcription factor activity"/>
    <property type="evidence" value="ECO:0007669"/>
    <property type="project" value="InterPro"/>
</dbReference>
<dbReference type="PROSITE" id="PS50931">
    <property type="entry name" value="HTH_LYSR"/>
    <property type="match status" value="1"/>
</dbReference>
<name>A0A1H7AKA5_9PSED</name>
<dbReference type="Pfam" id="PF00126">
    <property type="entry name" value="HTH_1"/>
    <property type="match status" value="1"/>
</dbReference>
<dbReference type="PANTHER" id="PTHR30537">
    <property type="entry name" value="HTH-TYPE TRANSCRIPTIONAL REGULATOR"/>
    <property type="match status" value="1"/>
</dbReference>
<comment type="similarity">
    <text evidence="1">Belongs to the LysR transcriptional regulatory family.</text>
</comment>
<proteinExistence type="inferred from homology"/>
<evidence type="ECO:0000259" key="5">
    <source>
        <dbReference type="PROSITE" id="PS50931"/>
    </source>
</evidence>
<dbReference type="InterPro" id="IPR036390">
    <property type="entry name" value="WH_DNA-bd_sf"/>
</dbReference>
<dbReference type="FunFam" id="1.10.10.10:FF:000001">
    <property type="entry name" value="LysR family transcriptional regulator"/>
    <property type="match status" value="1"/>
</dbReference>
<keyword evidence="2" id="KW-0805">Transcription regulation</keyword>
<gene>
    <name evidence="6" type="ORF">SAMN05216201_112102</name>
</gene>
<dbReference type="OrthoDB" id="5526340at2"/>
<dbReference type="GO" id="GO:0006351">
    <property type="term" value="P:DNA-templated transcription"/>
    <property type="evidence" value="ECO:0007669"/>
    <property type="project" value="TreeGrafter"/>
</dbReference>
<evidence type="ECO:0000256" key="4">
    <source>
        <dbReference type="ARBA" id="ARBA00023163"/>
    </source>
</evidence>
<dbReference type="InterPro" id="IPR036388">
    <property type="entry name" value="WH-like_DNA-bd_sf"/>
</dbReference>
<dbReference type="SUPFAM" id="SSF46785">
    <property type="entry name" value="Winged helix' DNA-binding domain"/>
    <property type="match status" value="1"/>
</dbReference>
<evidence type="ECO:0000313" key="7">
    <source>
        <dbReference type="Proteomes" id="UP000242930"/>
    </source>
</evidence>
<dbReference type="InterPro" id="IPR058163">
    <property type="entry name" value="LysR-type_TF_proteobact-type"/>
</dbReference>
<dbReference type="STRING" id="915471.SAMN05216201_112102"/>
<evidence type="ECO:0000256" key="1">
    <source>
        <dbReference type="ARBA" id="ARBA00009437"/>
    </source>
</evidence>
<dbReference type="InterPro" id="IPR005119">
    <property type="entry name" value="LysR_subst-bd"/>
</dbReference>
<evidence type="ECO:0000256" key="2">
    <source>
        <dbReference type="ARBA" id="ARBA00023015"/>
    </source>
</evidence>
<dbReference type="Gene3D" id="1.10.10.10">
    <property type="entry name" value="Winged helix-like DNA-binding domain superfamily/Winged helix DNA-binding domain"/>
    <property type="match status" value="1"/>
</dbReference>
<accession>A0A1H7AKA5</accession>
<dbReference type="AlphaFoldDB" id="A0A1H7AKA5"/>
<sequence length="299" mass="32653">MSRYARHLPPLETLIAFEAVGRNGSFTRAATELYLTQSAVSKQIRALEDSLGVALFERQARGIRLTAAGAAFYAEVGVALERLQGAATRIRAAHQSNSVSVLCTHAVAQFWLFPHLLSFNRAHPAITVNLHASNEIDESRVADHDFGILYGAGRWSSLSAELLFPEIVYPLASARLQTAPVGTPAEVAALPLIELDASAWNCIDWRDWFRHFGLEHIPAEDAPTFNQVTLAFKAIEQGLGVGLGWEFMARDGIARGELKRVGAFAFVTGNADYLVHPRHKPLSAAAATFRDWLLGQTPA</sequence>
<dbReference type="InterPro" id="IPR000847">
    <property type="entry name" value="LysR_HTH_N"/>
</dbReference>
<keyword evidence="4" id="KW-0804">Transcription</keyword>
<dbReference type="SUPFAM" id="SSF53850">
    <property type="entry name" value="Periplasmic binding protein-like II"/>
    <property type="match status" value="1"/>
</dbReference>